<dbReference type="EC" id="2.7.7.-" evidence="10"/>
<evidence type="ECO:0000256" key="1">
    <source>
        <dbReference type="ARBA" id="ARBA00009762"/>
    </source>
</evidence>
<evidence type="ECO:0000256" key="7">
    <source>
        <dbReference type="ARBA" id="ARBA00022723"/>
    </source>
</evidence>
<evidence type="ECO:0000256" key="6">
    <source>
        <dbReference type="ARBA" id="ARBA00022705"/>
    </source>
</evidence>
<dbReference type="InterPro" id="IPR014052">
    <property type="entry name" value="DNA_primase_ssu_euk/arc"/>
</dbReference>
<dbReference type="InterPro" id="IPR002755">
    <property type="entry name" value="DNA_primase_S"/>
</dbReference>
<dbReference type="EMBL" id="AYKW01000068">
    <property type="protein sequence ID" value="PIL23136.1"/>
    <property type="molecule type" value="Genomic_DNA"/>
</dbReference>
<proteinExistence type="inferred from homology"/>
<dbReference type="SUPFAM" id="SSF56747">
    <property type="entry name" value="Prim-pol domain"/>
    <property type="match status" value="1"/>
</dbReference>
<keyword evidence="4 10" id="KW-0808">Transferase</keyword>
<comment type="similarity">
    <text evidence="1 10">Belongs to the eukaryotic-type primase small subunit family.</text>
</comment>
<keyword evidence="9" id="KW-0804">Transcription</keyword>
<dbReference type="GO" id="GO:0006269">
    <property type="term" value="P:DNA replication, synthesis of primer"/>
    <property type="evidence" value="ECO:0007669"/>
    <property type="project" value="UniProtKB-KW"/>
</dbReference>
<dbReference type="Pfam" id="PF01896">
    <property type="entry name" value="DNA_primase_S"/>
    <property type="match status" value="1"/>
</dbReference>
<evidence type="ECO:0000256" key="3">
    <source>
        <dbReference type="ARBA" id="ARBA00022515"/>
    </source>
</evidence>
<evidence type="ECO:0000256" key="4">
    <source>
        <dbReference type="ARBA" id="ARBA00022679"/>
    </source>
</evidence>
<reference evidence="11 12" key="1">
    <citation type="journal article" date="2015" name="Sci. Rep.">
        <title>Chromosome-level genome map provides insights into diverse defense mechanisms in the medicinal fungus Ganoderma sinense.</title>
        <authorList>
            <person name="Zhu Y."/>
            <person name="Xu J."/>
            <person name="Sun C."/>
            <person name="Zhou S."/>
            <person name="Xu H."/>
            <person name="Nelson D.R."/>
            <person name="Qian J."/>
            <person name="Song J."/>
            <person name="Luo H."/>
            <person name="Xiang L."/>
            <person name="Li Y."/>
            <person name="Xu Z."/>
            <person name="Ji A."/>
            <person name="Wang L."/>
            <person name="Lu S."/>
            <person name="Hayward A."/>
            <person name="Sun W."/>
            <person name="Li X."/>
            <person name="Schwartz D.C."/>
            <person name="Wang Y."/>
            <person name="Chen S."/>
        </authorList>
    </citation>
    <scope>NUCLEOTIDE SEQUENCE [LARGE SCALE GENOMIC DNA]</scope>
    <source>
        <strain evidence="11 12">ZZ0214-1</strain>
    </source>
</reference>
<evidence type="ECO:0000256" key="10">
    <source>
        <dbReference type="RuleBase" id="RU003514"/>
    </source>
</evidence>
<keyword evidence="5" id="KW-0548">Nucleotidyltransferase</keyword>
<keyword evidence="2 10" id="KW-0240">DNA-directed RNA polymerase</keyword>
<dbReference type="PANTHER" id="PTHR10536">
    <property type="entry name" value="DNA PRIMASE SMALL SUBUNIT"/>
    <property type="match status" value="1"/>
</dbReference>
<keyword evidence="6 10" id="KW-0235">DNA replication</keyword>
<organism evidence="11 12">
    <name type="scientific">Ganoderma sinense ZZ0214-1</name>
    <dbReference type="NCBI Taxonomy" id="1077348"/>
    <lineage>
        <taxon>Eukaryota</taxon>
        <taxon>Fungi</taxon>
        <taxon>Dikarya</taxon>
        <taxon>Basidiomycota</taxon>
        <taxon>Agaricomycotina</taxon>
        <taxon>Agaricomycetes</taxon>
        <taxon>Polyporales</taxon>
        <taxon>Polyporaceae</taxon>
        <taxon>Ganoderma</taxon>
    </lineage>
</organism>
<dbReference type="NCBIfam" id="TIGR00335">
    <property type="entry name" value="primase_sml"/>
    <property type="match status" value="1"/>
</dbReference>
<sequence>MAVNDKQEVEPVTPEIMLAFYRRLYPFKSLFAWLNHEHVPTKLFTNREFAFTLQGDVYLRYNSFANAEELKKQVCSYNPTRFEIGPVYSARVSLSSPLLFPSSIRTSVLKVAPKPRDRKTVRPAAFSPQLRELVFDIDMTDYDPIRTCCSGADICRRCWMFIAAAVQVLDRAIRDQFGYRHLLWVYSGRRGIHLWVSDREALELTDDQRRALVGWLTVIHGGKEMHKKVNVRAPRTPLPPSIQQAYNTLKTVFHELILEDQDLFASEEGWKALLQLIPDNDVRSNLEEKWDLKPGRSSENKWDDFVDEVERDKKSKSNLNHVKEDIILQYTYPRLDAEVSKRRNHLLKAPFCIHPKTGRVCVPVDPRTIDSFDPEKVPTVQQLLRELDKIAPSATAGEGAAIVEHHSDWERTSLKPYVDMLDKHVMGLMEETRKAKQKMDLSW</sequence>
<dbReference type="Proteomes" id="UP000230002">
    <property type="component" value="Unassembled WGS sequence"/>
</dbReference>
<evidence type="ECO:0000256" key="8">
    <source>
        <dbReference type="ARBA" id="ARBA00022833"/>
    </source>
</evidence>
<evidence type="ECO:0000256" key="9">
    <source>
        <dbReference type="ARBA" id="ARBA00023163"/>
    </source>
</evidence>
<evidence type="ECO:0000256" key="5">
    <source>
        <dbReference type="ARBA" id="ARBA00022695"/>
    </source>
</evidence>
<keyword evidence="3 10" id="KW-0639">Primosome</keyword>
<dbReference type="GO" id="GO:0003899">
    <property type="term" value="F:DNA-directed RNA polymerase activity"/>
    <property type="evidence" value="ECO:0007669"/>
    <property type="project" value="InterPro"/>
</dbReference>
<dbReference type="OrthoDB" id="19606at2759"/>
<comment type="caution">
    <text evidence="11">The sequence shown here is derived from an EMBL/GenBank/DDBJ whole genome shotgun (WGS) entry which is preliminary data.</text>
</comment>
<keyword evidence="8" id="KW-0862">Zinc</keyword>
<accession>A0A2G8RNP5</accession>
<dbReference type="STRING" id="1077348.A0A2G8RNP5"/>
<protein>
    <recommendedName>
        <fullName evidence="10">DNA primase</fullName>
        <ecNumber evidence="10">2.7.7.-</ecNumber>
    </recommendedName>
</protein>
<evidence type="ECO:0000256" key="2">
    <source>
        <dbReference type="ARBA" id="ARBA00022478"/>
    </source>
</evidence>
<dbReference type="GO" id="GO:0046872">
    <property type="term" value="F:metal ion binding"/>
    <property type="evidence" value="ECO:0007669"/>
    <property type="project" value="UniProtKB-KW"/>
</dbReference>
<dbReference type="FunFam" id="3.90.920.10:FF:000003">
    <property type="entry name" value="DNA primase"/>
    <property type="match status" value="1"/>
</dbReference>
<evidence type="ECO:0000313" key="12">
    <source>
        <dbReference type="Proteomes" id="UP000230002"/>
    </source>
</evidence>
<dbReference type="GO" id="GO:0005658">
    <property type="term" value="C:alpha DNA polymerase:primase complex"/>
    <property type="evidence" value="ECO:0007669"/>
    <property type="project" value="UniProtKB-ARBA"/>
</dbReference>
<dbReference type="Gene3D" id="3.90.920.10">
    <property type="entry name" value="DNA primase, PRIM domain"/>
    <property type="match status" value="1"/>
</dbReference>
<keyword evidence="12" id="KW-1185">Reference proteome</keyword>
<dbReference type="CDD" id="cd04860">
    <property type="entry name" value="AE_Prim_S"/>
    <property type="match status" value="1"/>
</dbReference>
<dbReference type="AlphaFoldDB" id="A0A2G8RNP5"/>
<evidence type="ECO:0000313" key="11">
    <source>
        <dbReference type="EMBL" id="PIL23136.1"/>
    </source>
</evidence>
<name>A0A2G8RNP5_9APHY</name>
<keyword evidence="7" id="KW-0479">Metal-binding</keyword>
<gene>
    <name evidence="11" type="ORF">GSI_14445</name>
</gene>